<evidence type="ECO:0000313" key="1">
    <source>
        <dbReference type="EMBL" id="MFL0198460.1"/>
    </source>
</evidence>
<proteinExistence type="predicted"/>
<dbReference type="Proteomes" id="UP001623660">
    <property type="component" value="Unassembled WGS sequence"/>
</dbReference>
<dbReference type="EMBL" id="JBJHZX010000061">
    <property type="protein sequence ID" value="MFL0198460.1"/>
    <property type="molecule type" value="Genomic_DNA"/>
</dbReference>
<dbReference type="RefSeq" id="WP_406794568.1">
    <property type="nucleotide sequence ID" value="NZ_JBJHZX010000061.1"/>
</dbReference>
<protein>
    <submittedName>
        <fullName evidence="1">Uncharacterized protein</fullName>
    </submittedName>
</protein>
<name>A0ABW8SQX2_9CLOT</name>
<organism evidence="1 2">
    <name type="scientific">Candidatus Clostridium eludens</name>
    <dbReference type="NCBI Taxonomy" id="3381663"/>
    <lineage>
        <taxon>Bacteria</taxon>
        <taxon>Bacillati</taxon>
        <taxon>Bacillota</taxon>
        <taxon>Clostridia</taxon>
        <taxon>Eubacteriales</taxon>
        <taxon>Clostridiaceae</taxon>
        <taxon>Clostridium</taxon>
    </lineage>
</organism>
<keyword evidence="2" id="KW-1185">Reference proteome</keyword>
<accession>A0ABW8SQX2</accession>
<evidence type="ECO:0000313" key="2">
    <source>
        <dbReference type="Proteomes" id="UP001623660"/>
    </source>
</evidence>
<gene>
    <name evidence="1" type="ORF">ACJDU8_23280</name>
</gene>
<sequence>MKLEKAFLEILEIMEAEGSKDTETIGLGECVNKINTLSDNLKLAALRSDSSH</sequence>
<reference evidence="1 2" key="1">
    <citation type="submission" date="2024-11" db="EMBL/GenBank/DDBJ databases">
        <authorList>
            <person name="Heng Y.C."/>
            <person name="Lim A.C.H."/>
            <person name="Lee J.K.Y."/>
            <person name="Kittelmann S."/>
        </authorList>
    </citation>
    <scope>NUCLEOTIDE SEQUENCE [LARGE SCALE GENOMIC DNA]</scope>
    <source>
        <strain evidence="1 2">WILCCON 0269</strain>
    </source>
</reference>
<comment type="caution">
    <text evidence="1">The sequence shown here is derived from an EMBL/GenBank/DDBJ whole genome shotgun (WGS) entry which is preliminary data.</text>
</comment>